<organism evidence="1 2">
    <name type="scientific">Ensete ventricosum</name>
    <name type="common">Abyssinian banana</name>
    <name type="synonym">Musa ensete</name>
    <dbReference type="NCBI Taxonomy" id="4639"/>
    <lineage>
        <taxon>Eukaryota</taxon>
        <taxon>Viridiplantae</taxon>
        <taxon>Streptophyta</taxon>
        <taxon>Embryophyta</taxon>
        <taxon>Tracheophyta</taxon>
        <taxon>Spermatophyta</taxon>
        <taxon>Magnoliopsida</taxon>
        <taxon>Liliopsida</taxon>
        <taxon>Zingiberales</taxon>
        <taxon>Musaceae</taxon>
        <taxon>Ensete</taxon>
    </lineage>
</organism>
<proteinExistence type="predicted"/>
<dbReference type="AlphaFoldDB" id="A0A426YFQ9"/>
<sequence length="102" mass="11080">MLGALLAYTGNAQVVRDRWLSVAPPFLCEQRIGEATLRERIAAPPSPSLLLLLLLPSVSFPRHAASGDRCSFVLRIQRNGREGAIQPRSTLVAAGDRPSFTL</sequence>
<dbReference type="EMBL" id="AMZH03012681">
    <property type="protein sequence ID" value="RRT50592.1"/>
    <property type="molecule type" value="Genomic_DNA"/>
</dbReference>
<protein>
    <submittedName>
        <fullName evidence="1">Uncharacterized protein</fullName>
    </submittedName>
</protein>
<accession>A0A426YFQ9</accession>
<evidence type="ECO:0000313" key="2">
    <source>
        <dbReference type="Proteomes" id="UP000287651"/>
    </source>
</evidence>
<dbReference type="Proteomes" id="UP000287651">
    <property type="component" value="Unassembled WGS sequence"/>
</dbReference>
<reference evidence="1 2" key="1">
    <citation type="journal article" date="2014" name="Agronomy (Basel)">
        <title>A Draft Genome Sequence for Ensete ventricosum, the Drought-Tolerant Tree Against Hunger.</title>
        <authorList>
            <person name="Harrison J."/>
            <person name="Moore K.A."/>
            <person name="Paszkiewicz K."/>
            <person name="Jones T."/>
            <person name="Grant M."/>
            <person name="Ambacheew D."/>
            <person name="Muzemil S."/>
            <person name="Studholme D.J."/>
        </authorList>
    </citation>
    <scope>NUCLEOTIDE SEQUENCE [LARGE SCALE GENOMIC DNA]</scope>
</reference>
<gene>
    <name evidence="1" type="ORF">B296_00015358</name>
</gene>
<name>A0A426YFQ9_ENSVE</name>
<evidence type="ECO:0000313" key="1">
    <source>
        <dbReference type="EMBL" id="RRT50592.1"/>
    </source>
</evidence>
<comment type="caution">
    <text evidence="1">The sequence shown here is derived from an EMBL/GenBank/DDBJ whole genome shotgun (WGS) entry which is preliminary data.</text>
</comment>